<proteinExistence type="predicted"/>
<keyword evidence="3" id="KW-1185">Reference proteome</keyword>
<dbReference type="SUPFAM" id="SSF51445">
    <property type="entry name" value="(Trans)glycosidases"/>
    <property type="match status" value="2"/>
</dbReference>
<dbReference type="AlphaFoldDB" id="A0AAD5MI20"/>
<dbReference type="Gene3D" id="3.20.20.80">
    <property type="entry name" value="Glycosidases"/>
    <property type="match status" value="2"/>
</dbReference>
<comment type="caution">
    <text evidence="2">The sequence shown here is derived from an EMBL/GenBank/DDBJ whole genome shotgun (WGS) entry which is preliminary data.</text>
</comment>
<evidence type="ECO:0000313" key="3">
    <source>
        <dbReference type="Proteomes" id="UP001196413"/>
    </source>
</evidence>
<gene>
    <name evidence="2" type="ORF">KIN20_005188</name>
</gene>
<name>A0AAD5MI20_PARTN</name>
<dbReference type="Pfam" id="PF16028">
    <property type="entry name" value="SLC3A2_N"/>
    <property type="match status" value="1"/>
</dbReference>
<accession>A0AAD5MI20</accession>
<dbReference type="Pfam" id="PF00128">
    <property type="entry name" value="Alpha-amylase"/>
    <property type="match status" value="1"/>
</dbReference>
<protein>
    <recommendedName>
        <fullName evidence="1">Glycosyl hydrolase family 13 catalytic domain-containing protein</fullName>
    </recommendedName>
</protein>
<sequence>MATKQALMAEEGKTGQAIYEKTTEKVMFDVEPKAIGLTKEQLEKYRNDPFWKPVSGLYYSLCSGSHGLVMFVAAAILNRCSSRQKCAEKQKPEWWQTKVSYQLLTPTFYDSDNDGVGDFHGITEKLDLLRKNWSDYCLPKSGDRNREAGLLTITDSRNLNNFDSEIDSRKGSQRALSERKENHISTLDDRIGLFRGHVQCVNNPPDLVCSGLSAGYRRTSVLLKMHLLMVDDYFNPYNVIDHREVDRRFGTVDQFKELIEAAHNRDMYIVMDLPVSSVSIHHPWFRDGEKEVFVTAKRGSAAYNQPNFHQFGSDNSTKYLGYPTAANPVLSWSNKKAKSAILDSMKRFLLLGVDGFHIDHVSQLAVDKLGRPDHDGAIAALKELTSSIKDFIKSHDDLRKKEIVLFSSLRRYRTTAREGERDG</sequence>
<dbReference type="InterPro" id="IPR031984">
    <property type="entry name" value="SLC3A2_N"/>
</dbReference>
<dbReference type="InterPro" id="IPR017853">
    <property type="entry name" value="GH"/>
</dbReference>
<dbReference type="EMBL" id="JAHQIW010000695">
    <property type="protein sequence ID" value="KAJ1349596.1"/>
    <property type="molecule type" value="Genomic_DNA"/>
</dbReference>
<dbReference type="InterPro" id="IPR006047">
    <property type="entry name" value="GH13_cat_dom"/>
</dbReference>
<dbReference type="PANTHER" id="PTHR10357">
    <property type="entry name" value="ALPHA-AMYLASE FAMILY MEMBER"/>
    <property type="match status" value="1"/>
</dbReference>
<dbReference type="PANTHER" id="PTHR10357:SF179">
    <property type="entry name" value="NEUTRAL AND BASIC AMINO ACID TRANSPORT PROTEIN RBAT"/>
    <property type="match status" value="1"/>
</dbReference>
<dbReference type="GO" id="GO:0005975">
    <property type="term" value="P:carbohydrate metabolic process"/>
    <property type="evidence" value="ECO:0007669"/>
    <property type="project" value="InterPro"/>
</dbReference>
<dbReference type="SMART" id="SM00642">
    <property type="entry name" value="Aamy"/>
    <property type="match status" value="1"/>
</dbReference>
<evidence type="ECO:0000313" key="2">
    <source>
        <dbReference type="EMBL" id="KAJ1349596.1"/>
    </source>
</evidence>
<reference evidence="2" key="1">
    <citation type="submission" date="2021-06" db="EMBL/GenBank/DDBJ databases">
        <title>Parelaphostrongylus tenuis whole genome reference sequence.</title>
        <authorList>
            <person name="Garwood T.J."/>
            <person name="Larsen P.A."/>
            <person name="Fountain-Jones N.M."/>
            <person name="Garbe J.R."/>
            <person name="Macchietto M.G."/>
            <person name="Kania S.A."/>
            <person name="Gerhold R.W."/>
            <person name="Richards J.E."/>
            <person name="Wolf T.M."/>
        </authorList>
    </citation>
    <scope>NUCLEOTIDE SEQUENCE</scope>
    <source>
        <strain evidence="2">MNPRO001-30</strain>
        <tissue evidence="2">Meninges</tissue>
    </source>
</reference>
<evidence type="ECO:0000259" key="1">
    <source>
        <dbReference type="SMART" id="SM00642"/>
    </source>
</evidence>
<organism evidence="2 3">
    <name type="scientific">Parelaphostrongylus tenuis</name>
    <name type="common">Meningeal worm</name>
    <dbReference type="NCBI Taxonomy" id="148309"/>
    <lineage>
        <taxon>Eukaryota</taxon>
        <taxon>Metazoa</taxon>
        <taxon>Ecdysozoa</taxon>
        <taxon>Nematoda</taxon>
        <taxon>Chromadorea</taxon>
        <taxon>Rhabditida</taxon>
        <taxon>Rhabditina</taxon>
        <taxon>Rhabditomorpha</taxon>
        <taxon>Strongyloidea</taxon>
        <taxon>Metastrongylidae</taxon>
        <taxon>Parelaphostrongylus</taxon>
    </lineage>
</organism>
<feature type="domain" description="Glycosyl hydrolase family 13 catalytic" evidence="1">
    <location>
        <begin position="102"/>
        <end position="421"/>
    </location>
</feature>
<dbReference type="Proteomes" id="UP001196413">
    <property type="component" value="Unassembled WGS sequence"/>
</dbReference>